<evidence type="ECO:0000313" key="11">
    <source>
        <dbReference type="Proteomes" id="UP001499978"/>
    </source>
</evidence>
<feature type="transmembrane region" description="Helical" evidence="7">
    <location>
        <begin position="265"/>
        <end position="288"/>
    </location>
</feature>
<feature type="transmembrane region" description="Helical" evidence="7">
    <location>
        <begin position="438"/>
        <end position="462"/>
    </location>
</feature>
<keyword evidence="4 7" id="KW-1133">Transmembrane helix</keyword>
<keyword evidence="2" id="KW-1003">Cell membrane</keyword>
<dbReference type="Pfam" id="PF02687">
    <property type="entry name" value="FtsX"/>
    <property type="match status" value="2"/>
</dbReference>
<feature type="domain" description="MacB-like periplasmic core" evidence="9">
    <location>
        <begin position="17"/>
        <end position="239"/>
    </location>
</feature>
<feature type="transmembrane region" description="Helical" evidence="7">
    <location>
        <begin position="731"/>
        <end position="756"/>
    </location>
</feature>
<feature type="transmembrane region" description="Helical" evidence="7">
    <location>
        <begin position="822"/>
        <end position="842"/>
    </location>
</feature>
<feature type="domain" description="MacB-like periplasmic core" evidence="9">
    <location>
        <begin position="493"/>
        <end position="701"/>
    </location>
</feature>
<dbReference type="InterPro" id="IPR050250">
    <property type="entry name" value="Macrolide_Exporter_MacB"/>
</dbReference>
<feature type="transmembrane region" description="Helical" evidence="7">
    <location>
        <begin position="323"/>
        <end position="350"/>
    </location>
</feature>
<evidence type="ECO:0000256" key="5">
    <source>
        <dbReference type="ARBA" id="ARBA00023136"/>
    </source>
</evidence>
<reference evidence="11" key="1">
    <citation type="journal article" date="2019" name="Int. J. Syst. Evol. Microbiol.">
        <title>The Global Catalogue of Microorganisms (GCM) 10K type strain sequencing project: providing services to taxonomists for standard genome sequencing and annotation.</title>
        <authorList>
            <consortium name="The Broad Institute Genomics Platform"/>
            <consortium name="The Broad Institute Genome Sequencing Center for Infectious Disease"/>
            <person name="Wu L."/>
            <person name="Ma J."/>
        </authorList>
    </citation>
    <scope>NUCLEOTIDE SEQUENCE [LARGE SCALE GENOMIC DNA]</scope>
    <source>
        <strain evidence="11">JCM 3367</strain>
    </source>
</reference>
<name>A0ABP6AWF8_9ACTN</name>
<evidence type="ECO:0000259" key="8">
    <source>
        <dbReference type="Pfam" id="PF02687"/>
    </source>
</evidence>
<evidence type="ECO:0000259" key="9">
    <source>
        <dbReference type="Pfam" id="PF12704"/>
    </source>
</evidence>
<feature type="transmembrane region" description="Helical" evidence="7">
    <location>
        <begin position="370"/>
        <end position="389"/>
    </location>
</feature>
<feature type="transmembrane region" description="Helical" evidence="7">
    <location>
        <begin position="494"/>
        <end position="517"/>
    </location>
</feature>
<dbReference type="PANTHER" id="PTHR30572">
    <property type="entry name" value="MEMBRANE COMPONENT OF TRANSPORTER-RELATED"/>
    <property type="match status" value="1"/>
</dbReference>
<keyword evidence="5 7" id="KW-0472">Membrane</keyword>
<evidence type="ECO:0000256" key="7">
    <source>
        <dbReference type="SAM" id="Phobius"/>
    </source>
</evidence>
<feature type="domain" description="ABC3 transporter permease C-terminal" evidence="8">
    <location>
        <begin position="735"/>
        <end position="851"/>
    </location>
</feature>
<dbReference type="PANTHER" id="PTHR30572:SF4">
    <property type="entry name" value="ABC TRANSPORTER PERMEASE YTRF"/>
    <property type="match status" value="1"/>
</dbReference>
<comment type="caution">
    <text evidence="10">The sequence shown here is derived from an EMBL/GenBank/DDBJ whole genome shotgun (WGS) entry which is preliminary data.</text>
</comment>
<evidence type="ECO:0000313" key="10">
    <source>
        <dbReference type="EMBL" id="GAA2525643.1"/>
    </source>
</evidence>
<keyword evidence="11" id="KW-1185">Reference proteome</keyword>
<protein>
    <submittedName>
        <fullName evidence="10">ABC transporter permease</fullName>
    </submittedName>
</protein>
<comment type="subcellular location">
    <subcellularLocation>
        <location evidence="1">Cell membrane</location>
        <topology evidence="1">Multi-pass membrane protein</topology>
    </subcellularLocation>
</comment>
<dbReference type="Proteomes" id="UP001499978">
    <property type="component" value="Unassembled WGS sequence"/>
</dbReference>
<gene>
    <name evidence="10" type="ORF">GCM10010201_25430</name>
</gene>
<organism evidence="10 11">
    <name type="scientific">Pilimelia columellifera subsp. columellifera</name>
    <dbReference type="NCBI Taxonomy" id="706583"/>
    <lineage>
        <taxon>Bacteria</taxon>
        <taxon>Bacillati</taxon>
        <taxon>Actinomycetota</taxon>
        <taxon>Actinomycetes</taxon>
        <taxon>Micromonosporales</taxon>
        <taxon>Micromonosporaceae</taxon>
        <taxon>Pilimelia</taxon>
    </lineage>
</organism>
<dbReference type="EMBL" id="BAAARY010000011">
    <property type="protein sequence ID" value="GAA2525643.1"/>
    <property type="molecule type" value="Genomic_DNA"/>
</dbReference>
<evidence type="ECO:0000256" key="6">
    <source>
        <dbReference type="ARBA" id="ARBA00038076"/>
    </source>
</evidence>
<feature type="transmembrane region" description="Helical" evidence="7">
    <location>
        <begin position="784"/>
        <end position="810"/>
    </location>
</feature>
<proteinExistence type="inferred from homology"/>
<feature type="transmembrane region" description="Helical" evidence="7">
    <location>
        <begin position="410"/>
        <end position="432"/>
    </location>
</feature>
<dbReference type="Pfam" id="PF12704">
    <property type="entry name" value="MacB_PCD"/>
    <property type="match status" value="2"/>
</dbReference>
<comment type="similarity">
    <text evidence="6">Belongs to the ABC-4 integral membrane protein family.</text>
</comment>
<dbReference type="InterPro" id="IPR025857">
    <property type="entry name" value="MacB_PCD"/>
</dbReference>
<evidence type="ECO:0000256" key="2">
    <source>
        <dbReference type="ARBA" id="ARBA00022475"/>
    </source>
</evidence>
<evidence type="ECO:0000256" key="3">
    <source>
        <dbReference type="ARBA" id="ARBA00022692"/>
    </source>
</evidence>
<evidence type="ECO:0000256" key="4">
    <source>
        <dbReference type="ARBA" id="ARBA00022989"/>
    </source>
</evidence>
<accession>A0ABP6AWF8</accession>
<keyword evidence="3 7" id="KW-0812">Transmembrane</keyword>
<dbReference type="InterPro" id="IPR003838">
    <property type="entry name" value="ABC3_permease_C"/>
</dbReference>
<sequence>MLRASLRGLMRRKLRVLLAVIAVVLGVMFLSGAFVLSDTLNNRFRALFETVNENIAVQVALTEDAQQTRPTPLLSKADVDRIAAVDGVAAIDAEVVSQGVVPFDAQTGKAVTTQGAPQLGVGVAGDDPLGLVSIAEGRWPEKAGEVAVTRFTAGEANVGIGQQLKLFLPGAVNQARQFTVSGVAVYSGDRASLGGETLVMLWEQEAQQVFFGGVDQFSGVSLSADDGVDDTTLRDRVAAVTPAAFEAKTGEQVSDDSANAVSDQLGVLTTAIVVFALIALVVSAFLIFNTFNVVVAQRVRELALLRALGADWKQVTGSVLAEAVIVGLVGSTLGLAAGIGLGALGIWLIASGSPTGLPGSGVDVTALPVVLAYVVGVGVTVVAAFIPALKASTVAPLAAMRETARLDKPLRVRTIIGLVIMAVGAGLLALGLNGLGGATMLVVGLGVAVTFGGAIVLAPALARPIGGVVGRLLAWGTSGKLGYRNALRNPRRTAVTASALMIGVTLVSAVSVLASSFKDTFTDAIRSTVGAELVVMADVNQPPDGTTGFPTSAVEQVRKLPEVLSVASFHAAIDAKIDGVVATASALQVVALDNLDLSREMFSMETASGELRTLKDGEFVTDSNTAEARGWTLGDQIVVGLPGGDLPHRLVGVVESTPIWANNVILPMSATAKFAGPLAVQAYVDLRDGSDLTAAINAVNAIMADYPLVTVQEQSAMLKQFTDIIDTALNIVAGLLALAILIALLGIVNTLLLSIYERTREMGMLRAIGLGRGGLARMIAVESVVMAVFGCLLGVGLGVGLGAAVSAALVNQDWLTAVTVPWLSLVWFVVAAVGAGLVASLIPAIRAAWLNVLDAIAYE</sequence>
<evidence type="ECO:0000256" key="1">
    <source>
        <dbReference type="ARBA" id="ARBA00004651"/>
    </source>
</evidence>
<dbReference type="RefSeq" id="WP_344172589.1">
    <property type="nucleotide sequence ID" value="NZ_BAAARY010000011.1"/>
</dbReference>
<feature type="domain" description="ABC3 transporter permease C-terminal" evidence="8">
    <location>
        <begin position="274"/>
        <end position="394"/>
    </location>
</feature>